<protein>
    <submittedName>
        <fullName evidence="2">Uncharacterized protein</fullName>
    </submittedName>
</protein>
<dbReference type="AlphaFoldDB" id="A0A9P6R0C7"/>
<gene>
    <name evidence="2" type="ORF">BGZ97_012987</name>
</gene>
<evidence type="ECO:0000256" key="1">
    <source>
        <dbReference type="SAM" id="MobiDB-lite"/>
    </source>
</evidence>
<organism evidence="2 3">
    <name type="scientific">Linnemannia gamsii</name>
    <dbReference type="NCBI Taxonomy" id="64522"/>
    <lineage>
        <taxon>Eukaryota</taxon>
        <taxon>Fungi</taxon>
        <taxon>Fungi incertae sedis</taxon>
        <taxon>Mucoromycota</taxon>
        <taxon>Mortierellomycotina</taxon>
        <taxon>Mortierellomycetes</taxon>
        <taxon>Mortierellales</taxon>
        <taxon>Mortierellaceae</taxon>
        <taxon>Linnemannia</taxon>
    </lineage>
</organism>
<keyword evidence="3" id="KW-1185">Reference proteome</keyword>
<evidence type="ECO:0000313" key="2">
    <source>
        <dbReference type="EMBL" id="KAG0309750.1"/>
    </source>
</evidence>
<sequence length="106" mass="12149">MKSRSTATDNNKTSIGDRQASTTTNKASLPRLQQSVDDENGEQVEQEDIWIEVRQYCQLAEERLVKLELQWRSHYNSTTSTGRPTRTSTCDNVHLPLNRTIGRLRS</sequence>
<proteinExistence type="predicted"/>
<dbReference type="Proteomes" id="UP000823405">
    <property type="component" value="Unassembled WGS sequence"/>
</dbReference>
<name>A0A9P6R0C7_9FUNG</name>
<accession>A0A9P6R0C7</accession>
<evidence type="ECO:0000313" key="3">
    <source>
        <dbReference type="Proteomes" id="UP000823405"/>
    </source>
</evidence>
<comment type="caution">
    <text evidence="2">The sequence shown here is derived from an EMBL/GenBank/DDBJ whole genome shotgun (WGS) entry which is preliminary data.</text>
</comment>
<feature type="region of interest" description="Disordered" evidence="1">
    <location>
        <begin position="1"/>
        <end position="44"/>
    </location>
</feature>
<dbReference type="EMBL" id="JAAAIN010000918">
    <property type="protein sequence ID" value="KAG0309750.1"/>
    <property type="molecule type" value="Genomic_DNA"/>
</dbReference>
<reference evidence="2" key="1">
    <citation type="journal article" date="2020" name="Fungal Divers.">
        <title>Resolving the Mortierellaceae phylogeny through synthesis of multi-gene phylogenetics and phylogenomics.</title>
        <authorList>
            <person name="Vandepol N."/>
            <person name="Liber J."/>
            <person name="Desiro A."/>
            <person name="Na H."/>
            <person name="Kennedy M."/>
            <person name="Barry K."/>
            <person name="Grigoriev I.V."/>
            <person name="Miller A.N."/>
            <person name="O'Donnell K."/>
            <person name="Stajich J.E."/>
            <person name="Bonito G."/>
        </authorList>
    </citation>
    <scope>NUCLEOTIDE SEQUENCE</scope>
    <source>
        <strain evidence="2">NVP60</strain>
    </source>
</reference>
<feature type="compositionally biased region" description="Polar residues" evidence="1">
    <location>
        <begin position="1"/>
        <end position="35"/>
    </location>
</feature>